<evidence type="ECO:0000256" key="1">
    <source>
        <dbReference type="SAM" id="Phobius"/>
    </source>
</evidence>
<keyword evidence="1" id="KW-0472">Membrane</keyword>
<dbReference type="AlphaFoldDB" id="A0A9E8S8T3"/>
<gene>
    <name evidence="2" type="ORF">OVN18_09325</name>
</gene>
<dbReference type="RefSeq" id="WP_267780461.1">
    <property type="nucleotide sequence ID" value="NZ_CP113089.1"/>
</dbReference>
<evidence type="ECO:0000313" key="2">
    <source>
        <dbReference type="EMBL" id="WAB80766.1"/>
    </source>
</evidence>
<organism evidence="2 3">
    <name type="scientific">Microcella daejeonensis</name>
    <dbReference type="NCBI Taxonomy" id="2994971"/>
    <lineage>
        <taxon>Bacteria</taxon>
        <taxon>Bacillati</taxon>
        <taxon>Actinomycetota</taxon>
        <taxon>Actinomycetes</taxon>
        <taxon>Micrococcales</taxon>
        <taxon>Microbacteriaceae</taxon>
        <taxon>Microcella</taxon>
    </lineage>
</organism>
<name>A0A9E8S8T3_9MICO</name>
<protein>
    <submittedName>
        <fullName evidence="2">Uncharacterized protein</fullName>
    </submittedName>
</protein>
<feature type="transmembrane region" description="Helical" evidence="1">
    <location>
        <begin position="255"/>
        <end position="273"/>
    </location>
</feature>
<feature type="transmembrane region" description="Helical" evidence="1">
    <location>
        <begin position="125"/>
        <end position="149"/>
    </location>
</feature>
<dbReference type="Proteomes" id="UP001164706">
    <property type="component" value="Chromosome"/>
</dbReference>
<proteinExistence type="predicted"/>
<keyword evidence="3" id="KW-1185">Reference proteome</keyword>
<dbReference type="EMBL" id="CP113089">
    <property type="protein sequence ID" value="WAB80766.1"/>
    <property type="molecule type" value="Genomic_DNA"/>
</dbReference>
<evidence type="ECO:0000313" key="3">
    <source>
        <dbReference type="Proteomes" id="UP001164706"/>
    </source>
</evidence>
<reference evidence="2" key="1">
    <citation type="submission" date="2022-11" db="EMBL/GenBank/DDBJ databases">
        <title>Description of Microcella daejonensis nov. sp, isolated from riverside soil.</title>
        <authorList>
            <person name="Molina K.M."/>
            <person name="Kim S.B."/>
        </authorList>
    </citation>
    <scope>NUCLEOTIDE SEQUENCE</scope>
    <source>
        <strain evidence="2">MMS21-STM12</strain>
    </source>
</reference>
<sequence length="289" mass="28857">MRALALLRAGLACLLLAPLLFVAWFSSPSWSAAIAPGTPEPIAAVMVGWGAAAPFLGLLLLIAGGVLNVLAIGAGVRRLERVASGAEAGVLAGAAPRIRILDAQGHEIGGSGDEGPVRAPADRRIVGGMLAAGLIALAALGLGVLLAGIPQQLAPGIPLSEIYARWGGVGSSGFIVGVVLWAVLAVVLALLVAVAGLRTGPALDRLLPARRLTVLAAMLGSVIVVASGAPAFVVAQELGDVLALGGATTTAAGWAFGQLGIALSAAAILIAVPRWRRDRPRPRGDAATV</sequence>
<accession>A0A9E8S8T3</accession>
<dbReference type="KEGG" id="mdb:OVN18_09325"/>
<feature type="transmembrane region" description="Helical" evidence="1">
    <location>
        <begin position="47"/>
        <end position="71"/>
    </location>
</feature>
<keyword evidence="1" id="KW-1133">Transmembrane helix</keyword>
<keyword evidence="1" id="KW-0812">Transmembrane</keyword>
<feature type="transmembrane region" description="Helical" evidence="1">
    <location>
        <begin position="169"/>
        <end position="194"/>
    </location>
</feature>
<feature type="transmembrane region" description="Helical" evidence="1">
    <location>
        <begin position="214"/>
        <end position="235"/>
    </location>
</feature>